<dbReference type="SUPFAM" id="SSF48726">
    <property type="entry name" value="Immunoglobulin"/>
    <property type="match status" value="1"/>
</dbReference>
<feature type="domain" description="MBG" evidence="1">
    <location>
        <begin position="330"/>
        <end position="400"/>
    </location>
</feature>
<comment type="caution">
    <text evidence="2">The sequence shown here is derived from an EMBL/GenBank/DDBJ whole genome shotgun (WGS) entry which is preliminary data.</text>
</comment>
<feature type="domain" description="MBG" evidence="1">
    <location>
        <begin position="939"/>
        <end position="1008"/>
    </location>
</feature>
<feature type="domain" description="MBG" evidence="1">
    <location>
        <begin position="412"/>
        <end position="476"/>
    </location>
</feature>
<feature type="domain" description="MBG" evidence="1">
    <location>
        <begin position="1396"/>
        <end position="1468"/>
    </location>
</feature>
<name>A0A2T7BIP8_9BACT</name>
<dbReference type="InterPro" id="IPR041286">
    <property type="entry name" value="MBG_2"/>
</dbReference>
<dbReference type="Gene3D" id="2.60.40.10">
    <property type="entry name" value="Immunoglobulins"/>
    <property type="match status" value="1"/>
</dbReference>
<feature type="domain" description="MBG" evidence="1">
    <location>
        <begin position="1319"/>
        <end position="1389"/>
    </location>
</feature>
<dbReference type="InterPro" id="IPR036179">
    <property type="entry name" value="Ig-like_dom_sf"/>
</dbReference>
<dbReference type="Proteomes" id="UP000244450">
    <property type="component" value="Unassembled WGS sequence"/>
</dbReference>
<feature type="domain" description="MBG" evidence="1">
    <location>
        <begin position="788"/>
        <end position="856"/>
    </location>
</feature>
<dbReference type="Pfam" id="PF18676">
    <property type="entry name" value="MBG_2"/>
    <property type="match status" value="15"/>
</dbReference>
<feature type="domain" description="MBG" evidence="1">
    <location>
        <begin position="863"/>
        <end position="932"/>
    </location>
</feature>
<feature type="domain" description="MBG" evidence="1">
    <location>
        <begin position="711"/>
        <end position="781"/>
    </location>
</feature>
<feature type="domain" description="MBG" evidence="1">
    <location>
        <begin position="483"/>
        <end position="553"/>
    </location>
</feature>
<evidence type="ECO:0000313" key="2">
    <source>
        <dbReference type="EMBL" id="PUZ26160.1"/>
    </source>
</evidence>
<feature type="domain" description="MBG" evidence="1">
    <location>
        <begin position="1092"/>
        <end position="1161"/>
    </location>
</feature>
<accession>A0A2T7BIP8</accession>
<dbReference type="Gene3D" id="2.60.40.3440">
    <property type="match status" value="2"/>
</dbReference>
<feature type="domain" description="MBG" evidence="1">
    <location>
        <begin position="1243"/>
        <end position="1313"/>
    </location>
</feature>
<feature type="domain" description="MBG" evidence="1">
    <location>
        <begin position="1015"/>
        <end position="1085"/>
    </location>
</feature>
<dbReference type="Gene3D" id="3.30.160.710">
    <property type="match status" value="1"/>
</dbReference>
<dbReference type="InterPro" id="IPR013783">
    <property type="entry name" value="Ig-like_fold"/>
</dbReference>
<feature type="domain" description="MBG" evidence="1">
    <location>
        <begin position="559"/>
        <end position="628"/>
    </location>
</feature>
<organism evidence="2 3">
    <name type="scientific">Chitinophaga parva</name>
    <dbReference type="NCBI Taxonomy" id="2169414"/>
    <lineage>
        <taxon>Bacteria</taxon>
        <taxon>Pseudomonadati</taxon>
        <taxon>Bacteroidota</taxon>
        <taxon>Chitinophagia</taxon>
        <taxon>Chitinophagales</taxon>
        <taxon>Chitinophagaceae</taxon>
        <taxon>Chitinophaga</taxon>
    </lineage>
</organism>
<feature type="domain" description="MBG" evidence="1">
    <location>
        <begin position="635"/>
        <end position="705"/>
    </location>
</feature>
<feature type="domain" description="MBG" evidence="1">
    <location>
        <begin position="1168"/>
        <end position="1237"/>
    </location>
</feature>
<sequence>MAAVPLHALPGGHAELKQRVAPPVAVNDDYSVAKNTVLQVSTANGVMANDLYDVGLVPGVDLIMEQATSPQHGNVLINQDGSFDYIPYPNYVGDDNFNYYIGYSGGPSNTVTVTIHVKQPPVTVNDDYNAIMNTTLTVSLPQGVMQNDIYDAGLVPGQDLIMQQATGAQHGTVTIHGDGTFSYTPNTGYAGDDAFDYYIGYSLGPSNISTVTIHVKKPAVAVETLPAAMTTTYGTASTAAGFHVSGTNLSGNITITAPAHFEVSADGGATFGATATVMATANQVNTTNVLVRLKADADAGTYNEIITVSSQDADAADAIIPASTVNPLSVTVQPDNATKVYGDADPVLTYTVTPALIGADVFSGALTRSPGEDVNSYAISAGSLSLSANYLLTVSPGTFTITARPLTISGTTGQSKTYGDADPVLTYSVSPTLQPGDAFTGALSRDPGENVGSYATTLGTLSAGSNYTLVFVPGNLLVTPKPVTVTADARSKTYGDADPALTYTFSPSPLPGDVFSGSLTRASGEDVGSYAISQGSLSLGTNYVINFTGDNLTIGTKAITVTADARSKTYGDADPALTYTFSPSPLPGDVFSGSLTRAPGEHVGNYAISQGSLSLGSNYVLIFTGNNLAIGAKTINVTADPKTKASGVMDPVLTYTYTPALITGDVFTGTLTRDPGESVGIYPIRLGTLTPGSDYLVNYTGDNLTISAKVITVTATAQSKTYGDADPALTYSFTPALDAGDTFSGTLSRAPGEAVGSYAINQGSLTLPAQYVIAFNSANLSIGQKTIAVTADAQTKTYGDADPALTYTFTPSLVTGDTFTGSLSRAAGENVGNYTINQGTLSLNSNYQLTFTGAGLSITPKAITITADAQAKEYGAADPAFTYTHNPALVDSDAFTGTLTRDPGENVGSYAIRQGTLALGSNYTLSFVTANLNVGVKTITVTAHAQSKTYGDADPALTYTYTPALTGTDAFTGTLTRDPGENTGSYTIKQGTLALSSNYVVVYNGDNLVISPKTITVTADAKNKAYGDADPALTYTNAPALLGSDAFTGSLTRAAGENAGIYAISQGSLSAGGNYIITFTGNDFTITKRTVNVTAVPKQKSYGDADPALTYTFAPALVPGDVFTGSLTRDAGENVGNYAINLGTLSLNGNYNITFTGADLTIGAKQIDVTATAMSKTYGDADPVLTYTVAQALIPGDVFTGTLTRAPGENAGVYPILQGSLTLGGNYVLHFTSADFTINKKTITITADAASKIYGDADPVLTYTFTPAPIPGDQFVGSLSRAPGEHVGTYAINLGTLALNANYDLAFNSEDLTIGQRAITVAAKSATKIYGAADPVLGYAITAGTLVPGDVFTGSLTRDAGENVGNYTIRQGTLTPGNNYAVTFTANVFIITKATLAITADAQTKVYGTADPVLTYQATGFQFGDDNNLFTGTLTRDPGENTGVYAILQGTVSAGNNYVLVYNGNNLTITKAPQAITWDQQLISGCGGTTSIQLNATASSGLPVTYTVTNVNVATVSGDILIPVAQGGTIVTATQPGDANHEAAAPVDNNFSYQLSGLVRPHWDDVLVFDNSSNNYVQWQWYKDGSMINGATMAYYSQSTSLSGTYYVVVKDKNGNTSQTCPVTLTAPATATGGIRIQPNPAPAGATATITCNYTDAALQGAKLTITSITGGVLKEITAVHPVMQVSMPNTGGLYIISLRLSNGQIASVNVMIAD</sequence>
<protein>
    <recommendedName>
        <fullName evidence="1">MBG domain-containing protein</fullName>
    </recommendedName>
</protein>
<proteinExistence type="predicted"/>
<reference evidence="2 3" key="1">
    <citation type="submission" date="2018-04" db="EMBL/GenBank/DDBJ databases">
        <title>Chitinophaga fuyangensis sp. nov., isolated from soil in a chemical factory.</title>
        <authorList>
            <person name="Chen K."/>
        </authorList>
    </citation>
    <scope>NUCLEOTIDE SEQUENCE [LARGE SCALE GENOMIC DNA]</scope>
    <source>
        <strain evidence="2 3">LY-1</strain>
    </source>
</reference>
<keyword evidence="3" id="KW-1185">Reference proteome</keyword>
<evidence type="ECO:0000259" key="1">
    <source>
        <dbReference type="Pfam" id="PF18676"/>
    </source>
</evidence>
<gene>
    <name evidence="2" type="ORF">DCC81_18155</name>
</gene>
<dbReference type="EMBL" id="QCYK01000002">
    <property type="protein sequence ID" value="PUZ26160.1"/>
    <property type="molecule type" value="Genomic_DNA"/>
</dbReference>
<evidence type="ECO:0000313" key="3">
    <source>
        <dbReference type="Proteomes" id="UP000244450"/>
    </source>
</evidence>
<dbReference type="Pfam" id="PF17963">
    <property type="entry name" value="Big_9"/>
    <property type="match status" value="2"/>
</dbReference>